<evidence type="ECO:0000256" key="2">
    <source>
        <dbReference type="SAM" id="Phobius"/>
    </source>
</evidence>
<evidence type="ECO:0000313" key="3">
    <source>
        <dbReference type="EMBL" id="RRB17886.1"/>
    </source>
</evidence>
<keyword evidence="4" id="KW-1185">Reference proteome</keyword>
<dbReference type="EMBL" id="RQJP01000001">
    <property type="protein sequence ID" value="RRB17886.1"/>
    <property type="molecule type" value="Genomic_DNA"/>
</dbReference>
<feature type="compositionally biased region" description="Low complexity" evidence="1">
    <location>
        <begin position="1023"/>
        <end position="1036"/>
    </location>
</feature>
<sequence>MTPVSPQRPIPLGELLEQLRLEGFAVTPEVYDRCFRVAGVYFPTGWTESPDGSRPDRTLRELKEVLGPVVARSDIEQEKFGLIFDQVLTRPSPETGELKTTVQQKSPGRRPWFWGLLLAAMLLTGGGIGYFIYQPPPVVPVPQPADSTNRKLPDPNCLIKVSVASIVGNQVTFLNQSPGLKLHYAYKWDFDGTKPVIVTTDSTITHTFPALTASTVVTIALQDGGCDQTFLLTNLYRTNQPTLESFPLVVAAPSLHTTYAINRGSLLLAVLLGTGLFGVISFRYFFTRRKVRPSDSPPYFLTFPDQEKTIKVAGSMEVWARQLNQREEGQRRVMDIARTIRATARMGGYPAIYYQQIKLRPRYLVLIDNRSTFHQQARLYAYLGTVLMERDVELELFFFNADPRTCWNEKYPKGIAIGDLYRIHRASQLVLITEGVRLLDYEKGTVASWVTNLFDGWEKRAILTPVYAENWTYIEALLSRFFIVLPATPEGQLLLRAYLQADELPTFQELLRRFQRSTDQVADRGFFGKSAEKLTIADIDQFLETGFEDENLTEPDKIRLKQWAYATAVYPTPTWEMTLTIGKALEQYYQTDTLVTTTNLLKISALPWLQQSRIPDPLRAALLDRLAEFPPNLQTGIQNDVLALLQSVKTVPGSMAGEEQEMHTYEVWLTDENRRPEALRKLAPFQKAGLITNRVVDRQVADHGRRQQLAYVLTLATAAVLLLISGYFILSQQPNRTSTGLNRFFYSRSDTTFSDSAVIYNNLAASVLDKRLEDINAVSELKSWSARIGYAFPRTSPVQAYSYSTRAIPESELYELRLAFVLASLRNRITFEALYNLHAIRYGYGFHLDSLPNRSATDVSRVVSPLGEVNQIVAPTSWFQSTEMTPMDTLVRQYVTLLNQNLPIDTIRQKINTLDSYGANLRRLGAMPPLTDQEINRAKQAGQFNRVSLLLPSQTGKNILRVRLPRLNTTPTELDSLARLDAARIRLAFRQPQLVRSEKPATQSPAPATARPKAKAVRKKAARAASSLKAPSKSRPYPVQTKTGSEEKPPTANRK</sequence>
<dbReference type="CDD" id="cd00146">
    <property type="entry name" value="PKD"/>
    <property type="match status" value="1"/>
</dbReference>
<organism evidence="3 4">
    <name type="scientific">Larkinella knui</name>
    <dbReference type="NCBI Taxonomy" id="2025310"/>
    <lineage>
        <taxon>Bacteria</taxon>
        <taxon>Pseudomonadati</taxon>
        <taxon>Bacteroidota</taxon>
        <taxon>Cytophagia</taxon>
        <taxon>Cytophagales</taxon>
        <taxon>Spirosomataceae</taxon>
        <taxon>Larkinella</taxon>
    </lineage>
</organism>
<feature type="transmembrane region" description="Helical" evidence="2">
    <location>
        <begin position="709"/>
        <end position="730"/>
    </location>
</feature>
<gene>
    <name evidence="3" type="ORF">EHT87_06315</name>
</gene>
<feature type="region of interest" description="Disordered" evidence="1">
    <location>
        <begin position="994"/>
        <end position="1055"/>
    </location>
</feature>
<feature type="transmembrane region" description="Helical" evidence="2">
    <location>
        <begin position="266"/>
        <end position="286"/>
    </location>
</feature>
<dbReference type="AlphaFoldDB" id="A0A3P1CXU0"/>
<proteinExistence type="predicted"/>
<comment type="caution">
    <text evidence="3">The sequence shown here is derived from an EMBL/GenBank/DDBJ whole genome shotgun (WGS) entry which is preliminary data.</text>
</comment>
<evidence type="ECO:0000313" key="4">
    <source>
        <dbReference type="Proteomes" id="UP000274271"/>
    </source>
</evidence>
<dbReference type="Proteomes" id="UP000274271">
    <property type="component" value="Unassembled WGS sequence"/>
</dbReference>
<feature type="transmembrane region" description="Helical" evidence="2">
    <location>
        <begin position="112"/>
        <end position="133"/>
    </location>
</feature>
<keyword evidence="2" id="KW-0812">Transmembrane</keyword>
<accession>A0A3P1CXU0</accession>
<dbReference type="OrthoDB" id="901146at2"/>
<name>A0A3P1CXU0_9BACT</name>
<protein>
    <submittedName>
        <fullName evidence="3">Uncharacterized protein</fullName>
    </submittedName>
</protein>
<reference evidence="3 4" key="1">
    <citation type="submission" date="2018-11" db="EMBL/GenBank/DDBJ databases">
        <authorList>
            <person name="Zhou Z."/>
            <person name="Wang G."/>
        </authorList>
    </citation>
    <scope>NUCLEOTIDE SEQUENCE [LARGE SCALE GENOMIC DNA]</scope>
    <source>
        <strain evidence="3 4">KCTC42998</strain>
    </source>
</reference>
<evidence type="ECO:0000256" key="1">
    <source>
        <dbReference type="SAM" id="MobiDB-lite"/>
    </source>
</evidence>
<keyword evidence="2" id="KW-0472">Membrane</keyword>
<keyword evidence="2" id="KW-1133">Transmembrane helix</keyword>
<feature type="compositionally biased region" description="Basic residues" evidence="1">
    <location>
        <begin position="1012"/>
        <end position="1022"/>
    </location>
</feature>
<dbReference type="RefSeq" id="WP_124904934.1">
    <property type="nucleotide sequence ID" value="NZ_RQJP01000001.1"/>
</dbReference>